<accession>A0A382RUZ5</accession>
<proteinExistence type="predicted"/>
<dbReference type="SUPFAM" id="SSF143456">
    <property type="entry name" value="VC0467-like"/>
    <property type="match status" value="1"/>
</dbReference>
<dbReference type="GO" id="GO:0005829">
    <property type="term" value="C:cytosol"/>
    <property type="evidence" value="ECO:0007669"/>
    <property type="project" value="TreeGrafter"/>
</dbReference>
<evidence type="ECO:0008006" key="2">
    <source>
        <dbReference type="Google" id="ProtNLM"/>
    </source>
</evidence>
<name>A0A382RUZ5_9ZZZZ</name>
<dbReference type="EMBL" id="UINC01124385">
    <property type="protein sequence ID" value="SVD01494.1"/>
    <property type="molecule type" value="Genomic_DNA"/>
</dbReference>
<dbReference type="InterPro" id="IPR003774">
    <property type="entry name" value="AlgH-like"/>
</dbReference>
<sequence length="190" mass="21226">MKFSERHQPASTLSGAILLSHPTLTDPNFNKTIVFLSAHSEDQGTLGVILNRPLGQKLADLDSSFDGKPFGETPVYEGGPVEKEKLIIAAWEWMESPNSFKLYFGIDMQKAEQLRVDNPNVRVACFVGHSGWSPGQLESELKENAWVVSKLDKELFARLEDKQIVWKNVLGSVSDELRFLADAPEDPELN</sequence>
<dbReference type="PANTHER" id="PTHR30327">
    <property type="entry name" value="UNCHARACTERIZED PROTEIN YQGE"/>
    <property type="match status" value="1"/>
</dbReference>
<evidence type="ECO:0000313" key="1">
    <source>
        <dbReference type="EMBL" id="SVD01494.1"/>
    </source>
</evidence>
<dbReference type="PANTHER" id="PTHR30327:SF1">
    <property type="entry name" value="UPF0301 PROTEIN YQGE"/>
    <property type="match status" value="1"/>
</dbReference>
<gene>
    <name evidence="1" type="ORF">METZ01_LOCUS354348</name>
</gene>
<organism evidence="1">
    <name type="scientific">marine metagenome</name>
    <dbReference type="NCBI Taxonomy" id="408172"/>
    <lineage>
        <taxon>unclassified sequences</taxon>
        <taxon>metagenomes</taxon>
        <taxon>ecological metagenomes</taxon>
    </lineage>
</organism>
<protein>
    <recommendedName>
        <fullName evidence="2">YqgE/AlgH family protein</fullName>
    </recommendedName>
</protein>
<dbReference type="AlphaFoldDB" id="A0A382RUZ5"/>
<dbReference type="Pfam" id="PF02622">
    <property type="entry name" value="DUF179"/>
    <property type="match status" value="1"/>
</dbReference>
<reference evidence="1" key="1">
    <citation type="submission" date="2018-05" db="EMBL/GenBank/DDBJ databases">
        <authorList>
            <person name="Lanie J.A."/>
            <person name="Ng W.-L."/>
            <person name="Kazmierczak K.M."/>
            <person name="Andrzejewski T.M."/>
            <person name="Davidsen T.M."/>
            <person name="Wayne K.J."/>
            <person name="Tettelin H."/>
            <person name="Glass J.I."/>
            <person name="Rusch D."/>
            <person name="Podicherti R."/>
            <person name="Tsui H.-C.T."/>
            <person name="Winkler M.E."/>
        </authorList>
    </citation>
    <scope>NUCLEOTIDE SEQUENCE</scope>
</reference>
<dbReference type="Gene3D" id="3.40.1740.10">
    <property type="entry name" value="VC0467-like"/>
    <property type="match status" value="1"/>
</dbReference>